<sequence>MEKINVFISFDIEGVGVVSSWRELRDSTDLTRIRRIATEEVNAVIRGIRNSRVPIGKITICDSHGLGENLLIEQLEPGIHLTKGSPRMYYMIEGIEQGYDLLFLIGYHAMAGTTGSGMDHTYSSRVIYNVKINGRNVGEAEINTGVAGHYGVALAMVSGDDLLIKAVKKFFGTQVETVITKYGVSRFAARCRHPLDVQKELEMKSKRAVEQYKRRRPFRIKTPIYAEVEVLNSLIGDLVELIPDIKRISARRFKFKSPDILRFYRILRLICVLGGYADRLLT</sequence>
<feature type="binding site" evidence="2">
    <location>
        <position position="108"/>
    </location>
    <ligand>
        <name>Zn(2+)</name>
        <dbReference type="ChEBI" id="CHEBI:29105"/>
        <label>2</label>
    </ligand>
</feature>
<dbReference type="InterPro" id="IPR027476">
    <property type="entry name" value="DppA_N"/>
</dbReference>
<feature type="binding site" evidence="2">
    <location>
        <position position="13"/>
    </location>
    <ligand>
        <name>Zn(2+)</name>
        <dbReference type="ChEBI" id="CHEBI:29105"/>
        <label>1</label>
    </ligand>
</feature>
<comment type="caution">
    <text evidence="3">The sequence shown here is derived from an EMBL/GenBank/DDBJ whole genome shotgun (WGS) entry which is preliminary data.</text>
</comment>
<feature type="binding site" evidence="2">
    <location>
        <position position="11"/>
    </location>
    <ligand>
        <name>Zn(2+)</name>
        <dbReference type="ChEBI" id="CHEBI:29105"/>
        <label>2</label>
    </ligand>
</feature>
<dbReference type="GO" id="GO:0046872">
    <property type="term" value="F:metal ion binding"/>
    <property type="evidence" value="ECO:0007669"/>
    <property type="project" value="UniProtKB-KW"/>
</dbReference>
<dbReference type="InterPro" id="IPR007035">
    <property type="entry name" value="Peptidase_M55"/>
</dbReference>
<feature type="active site" description="Nucleophile" evidence="1">
    <location>
        <position position="120"/>
    </location>
</feature>
<proteinExistence type="predicted"/>
<feature type="binding site" evidence="2">
    <location>
        <position position="139"/>
    </location>
    <ligand>
        <name>Zn(2+)</name>
        <dbReference type="ChEBI" id="CHEBI:29105"/>
        <label>2</label>
    </ligand>
</feature>
<protein>
    <recommendedName>
        <fullName evidence="5">Peptidase M55</fullName>
    </recommendedName>
</protein>
<name>A0A1V4QE71_UNCW3</name>
<dbReference type="PIRSF" id="PIRSF015853">
    <property type="entry name" value="Pep_DppA"/>
    <property type="match status" value="1"/>
</dbReference>
<dbReference type="SUPFAM" id="SSF63992">
    <property type="entry name" value="Dipeptide transport protein"/>
    <property type="match status" value="1"/>
</dbReference>
<accession>A0A1V4QE71</accession>
<evidence type="ECO:0000313" key="3">
    <source>
        <dbReference type="EMBL" id="OPX17669.1"/>
    </source>
</evidence>
<dbReference type="Proteomes" id="UP000191663">
    <property type="component" value="Unassembled WGS sequence"/>
</dbReference>
<dbReference type="Gene3D" id="3.30.1360.130">
    <property type="entry name" value="Dipeptide transport protein"/>
    <property type="match status" value="1"/>
</dbReference>
<dbReference type="Pfam" id="PF04951">
    <property type="entry name" value="Peptidase_M55"/>
    <property type="match status" value="1"/>
</dbReference>
<evidence type="ECO:0000313" key="4">
    <source>
        <dbReference type="Proteomes" id="UP000191663"/>
    </source>
</evidence>
<dbReference type="Gene3D" id="3.40.50.10780">
    <property type="entry name" value="Dipeptide transport protein"/>
    <property type="match status" value="1"/>
</dbReference>
<dbReference type="InterPro" id="IPR036177">
    <property type="entry name" value="Peptidase_M55_sf"/>
</dbReference>
<organism evidence="3 4">
    <name type="scientific">candidate division WOR-3 bacterium 4484_100</name>
    <dbReference type="NCBI Taxonomy" id="1936077"/>
    <lineage>
        <taxon>Bacteria</taxon>
        <taxon>Bacteria division WOR-3</taxon>
    </lineage>
</organism>
<feature type="binding site" evidence="2">
    <location>
        <position position="64"/>
    </location>
    <ligand>
        <name>Zn(2+)</name>
        <dbReference type="ChEBI" id="CHEBI:29105"/>
        <label>2</label>
    </ligand>
</feature>
<reference evidence="4" key="1">
    <citation type="submission" date="2017-01" db="EMBL/GenBank/DDBJ databases">
        <title>Novel pathways for hydrocarbon cycling and metabolic interdependencies in hydrothermal sediment communities.</title>
        <authorList>
            <person name="Dombrowski N."/>
            <person name="Seitz K."/>
            <person name="Teske A."/>
            <person name="Baker B."/>
        </authorList>
    </citation>
    <scope>NUCLEOTIDE SEQUENCE [LARGE SCALE GENOMIC DNA]</scope>
</reference>
<evidence type="ECO:0000256" key="2">
    <source>
        <dbReference type="PIRSR" id="PIRSR015853-2"/>
    </source>
</evidence>
<evidence type="ECO:0008006" key="5">
    <source>
        <dbReference type="Google" id="ProtNLM"/>
    </source>
</evidence>
<keyword evidence="2" id="KW-0862">Zinc</keyword>
<dbReference type="EMBL" id="MUKB01000091">
    <property type="protein sequence ID" value="OPX17669.1"/>
    <property type="molecule type" value="Genomic_DNA"/>
</dbReference>
<dbReference type="AlphaFoldDB" id="A0A1V4QE71"/>
<gene>
    <name evidence="3" type="ORF">BXT86_05215</name>
</gene>
<keyword evidence="2" id="KW-0479">Metal-binding</keyword>
<evidence type="ECO:0000256" key="1">
    <source>
        <dbReference type="PIRSR" id="PIRSR015853-1"/>
    </source>
</evidence>
<feature type="binding site" evidence="2">
    <location>
        <position position="11"/>
    </location>
    <ligand>
        <name>Zn(2+)</name>
        <dbReference type="ChEBI" id="CHEBI:29105"/>
        <label>1</label>
    </ligand>
</feature>